<evidence type="ECO:0000313" key="6">
    <source>
        <dbReference type="EMBL" id="KAG6484059.1"/>
    </source>
</evidence>
<dbReference type="Proteomes" id="UP000734854">
    <property type="component" value="Unassembled WGS sequence"/>
</dbReference>
<keyword evidence="7" id="KW-1185">Reference proteome</keyword>
<protein>
    <recommendedName>
        <fullName evidence="5">BHLH domain-containing protein</fullName>
    </recommendedName>
</protein>
<comment type="subcellular location">
    <subcellularLocation>
        <location evidence="1">Nucleus</location>
    </subcellularLocation>
</comment>
<keyword evidence="3" id="KW-0804">Transcription</keyword>
<feature type="domain" description="BHLH" evidence="5">
    <location>
        <begin position="200"/>
        <end position="249"/>
    </location>
</feature>
<dbReference type="GO" id="GO:0046983">
    <property type="term" value="F:protein dimerization activity"/>
    <property type="evidence" value="ECO:0007669"/>
    <property type="project" value="InterPro"/>
</dbReference>
<evidence type="ECO:0000256" key="4">
    <source>
        <dbReference type="ARBA" id="ARBA00023242"/>
    </source>
</evidence>
<dbReference type="PANTHER" id="PTHR16223:SF56">
    <property type="entry name" value="TRANSCRIPTION FACTOR BHLH110"/>
    <property type="match status" value="1"/>
</dbReference>
<dbReference type="GO" id="GO:0005634">
    <property type="term" value="C:nucleus"/>
    <property type="evidence" value="ECO:0007669"/>
    <property type="project" value="UniProtKB-SubCell"/>
</dbReference>
<dbReference type="InterPro" id="IPR045239">
    <property type="entry name" value="bHLH95_bHLH"/>
</dbReference>
<dbReference type="OrthoDB" id="760019at2759"/>
<evidence type="ECO:0000259" key="5">
    <source>
        <dbReference type="PROSITE" id="PS50888"/>
    </source>
</evidence>
<evidence type="ECO:0000256" key="3">
    <source>
        <dbReference type="ARBA" id="ARBA00023163"/>
    </source>
</evidence>
<reference evidence="6 7" key="1">
    <citation type="submission" date="2020-08" db="EMBL/GenBank/DDBJ databases">
        <title>Plant Genome Project.</title>
        <authorList>
            <person name="Zhang R.-G."/>
        </authorList>
    </citation>
    <scope>NUCLEOTIDE SEQUENCE [LARGE SCALE GENOMIC DNA]</scope>
    <source>
        <tissue evidence="6">Rhizome</tissue>
    </source>
</reference>
<gene>
    <name evidence="6" type="ORF">ZIOFF_060853</name>
</gene>
<proteinExistence type="predicted"/>
<accession>A0A8J5FPR4</accession>
<comment type="caution">
    <text evidence="6">The sequence shown here is derived from an EMBL/GenBank/DDBJ whole genome shotgun (WGS) entry which is preliminary data.</text>
</comment>
<evidence type="ECO:0000256" key="2">
    <source>
        <dbReference type="ARBA" id="ARBA00023015"/>
    </source>
</evidence>
<evidence type="ECO:0000256" key="1">
    <source>
        <dbReference type="ARBA" id="ARBA00004123"/>
    </source>
</evidence>
<dbReference type="GO" id="GO:0000978">
    <property type="term" value="F:RNA polymerase II cis-regulatory region sequence-specific DNA binding"/>
    <property type="evidence" value="ECO:0007669"/>
    <property type="project" value="TreeGrafter"/>
</dbReference>
<dbReference type="GO" id="GO:0000981">
    <property type="term" value="F:DNA-binding transcription factor activity, RNA polymerase II-specific"/>
    <property type="evidence" value="ECO:0007669"/>
    <property type="project" value="TreeGrafter"/>
</dbReference>
<evidence type="ECO:0000313" key="7">
    <source>
        <dbReference type="Proteomes" id="UP000734854"/>
    </source>
</evidence>
<name>A0A8J5FPR4_ZINOF</name>
<keyword evidence="2" id="KW-0805">Transcription regulation</keyword>
<dbReference type="PROSITE" id="PS50888">
    <property type="entry name" value="BHLH"/>
    <property type="match status" value="1"/>
</dbReference>
<dbReference type="AlphaFoldDB" id="A0A8J5FPR4"/>
<organism evidence="6 7">
    <name type="scientific">Zingiber officinale</name>
    <name type="common">Ginger</name>
    <name type="synonym">Amomum zingiber</name>
    <dbReference type="NCBI Taxonomy" id="94328"/>
    <lineage>
        <taxon>Eukaryota</taxon>
        <taxon>Viridiplantae</taxon>
        <taxon>Streptophyta</taxon>
        <taxon>Embryophyta</taxon>
        <taxon>Tracheophyta</taxon>
        <taxon>Spermatophyta</taxon>
        <taxon>Magnoliopsida</taxon>
        <taxon>Liliopsida</taxon>
        <taxon>Zingiberales</taxon>
        <taxon>Zingiberaceae</taxon>
        <taxon>Zingiber</taxon>
    </lineage>
</organism>
<dbReference type="CDD" id="cd11393">
    <property type="entry name" value="bHLH_AtbHLH_like"/>
    <property type="match status" value="1"/>
</dbReference>
<dbReference type="InterPro" id="IPR011598">
    <property type="entry name" value="bHLH_dom"/>
</dbReference>
<dbReference type="EMBL" id="JACMSC010000016">
    <property type="protein sequence ID" value="KAG6484059.1"/>
    <property type="molecule type" value="Genomic_DNA"/>
</dbReference>
<dbReference type="PANTHER" id="PTHR16223">
    <property type="entry name" value="TRANSCRIPTION FACTOR BHLH83-RELATED"/>
    <property type="match status" value="1"/>
</dbReference>
<keyword evidence="4" id="KW-0539">Nucleus</keyword>
<sequence length="313" mass="34920">MGFPHLDHHYHEELRGLPYYDLANNERLNLGDGLSNAYGRELLLSSYGDWSLNHEASPINSQLTQEQAFMNQLLQEHQLIILEKVKEELLGLRPLPPRNFSESSSFDAYGCMAALATPAMLEPPSTSLDADLPALELLPSGFDHHLQESIPGSFFLHQKSLLHALELQSVISGVTAENRRCNSPWEQKPSPTPPLRKLQFEHRSSISPLKIRKEKLGDRIAALQQLVAPFGKTDTASVLMEAIGCIKYLLGQVENLTEKYTRLSGNKRSRTVMQEAADKLGEESFEPKGGLRSRGLCLVPLSCTSYIVSEETD</sequence>
<dbReference type="InterPro" id="IPR045843">
    <property type="entry name" value="IND-like"/>
</dbReference>